<sequence length="217" mass="25157">MTVPKEYANIFMPVKYFLSSYRALSDGRSGIRNLEERLTSATSYLSEWKVMWIGTCALLRSAIDLFQVDQKSCLAACLRQEIKAEWKTIKDQKEQHAIFWEFLRQERDNVIHEYQWRAYEAWMKPDGTFRAQPFTLLDMLSDDARPLLLMRDGPFKGRNSLDLLKEGADWVEARIFSAIRRAGFDPDEERGLVHFQPRPKPAATLLSTLLSGDTTQT</sequence>
<accession>A0ABV9H449</accession>
<evidence type="ECO:0000313" key="1">
    <source>
        <dbReference type="EMBL" id="MFC4624270.1"/>
    </source>
</evidence>
<proteinExistence type="predicted"/>
<dbReference type="EMBL" id="JBHSEL010000032">
    <property type="protein sequence ID" value="MFC4624270.1"/>
    <property type="molecule type" value="Genomic_DNA"/>
</dbReference>
<keyword evidence="2" id="KW-1185">Reference proteome</keyword>
<organism evidence="1 2">
    <name type="scientific">Daeguia caeni</name>
    <dbReference type="NCBI Taxonomy" id="439612"/>
    <lineage>
        <taxon>Bacteria</taxon>
        <taxon>Pseudomonadati</taxon>
        <taxon>Pseudomonadota</taxon>
        <taxon>Alphaproteobacteria</taxon>
        <taxon>Hyphomicrobiales</taxon>
        <taxon>Brucellaceae</taxon>
        <taxon>Daeguia</taxon>
    </lineage>
</organism>
<gene>
    <name evidence="1" type="ORF">ACFO1V_03355</name>
</gene>
<dbReference type="RefSeq" id="WP_374834326.1">
    <property type="nucleotide sequence ID" value="NZ_JBHEEZ010000046.1"/>
</dbReference>
<comment type="caution">
    <text evidence="1">The sequence shown here is derived from an EMBL/GenBank/DDBJ whole genome shotgun (WGS) entry which is preliminary data.</text>
</comment>
<evidence type="ECO:0000313" key="2">
    <source>
        <dbReference type="Proteomes" id="UP001596042"/>
    </source>
</evidence>
<reference evidence="2" key="1">
    <citation type="journal article" date="2019" name="Int. J. Syst. Evol. Microbiol.">
        <title>The Global Catalogue of Microorganisms (GCM) 10K type strain sequencing project: providing services to taxonomists for standard genome sequencing and annotation.</title>
        <authorList>
            <consortium name="The Broad Institute Genomics Platform"/>
            <consortium name="The Broad Institute Genome Sequencing Center for Infectious Disease"/>
            <person name="Wu L."/>
            <person name="Ma J."/>
        </authorList>
    </citation>
    <scope>NUCLEOTIDE SEQUENCE [LARGE SCALE GENOMIC DNA]</scope>
    <source>
        <strain evidence="2">CGMCC 1.15731</strain>
    </source>
</reference>
<dbReference type="Proteomes" id="UP001596042">
    <property type="component" value="Unassembled WGS sequence"/>
</dbReference>
<name>A0ABV9H449_9HYPH</name>
<protein>
    <submittedName>
        <fullName evidence="1">Uncharacterized protein</fullName>
    </submittedName>
</protein>